<dbReference type="Pfam" id="PF14998">
    <property type="entry name" value="Ripply"/>
    <property type="match status" value="1"/>
</dbReference>
<dbReference type="AlphaFoldDB" id="A0A6F9DJU6"/>
<name>A0A6F9DJU6_9ASCI</name>
<dbReference type="GO" id="GO:0009880">
    <property type="term" value="P:embryonic pattern specification"/>
    <property type="evidence" value="ECO:0007669"/>
    <property type="project" value="TreeGrafter"/>
</dbReference>
<comment type="similarity">
    <text evidence="2">Belongs to the ripply family.</text>
</comment>
<gene>
    <name evidence="6" type="primary">LOC108949545</name>
</gene>
<evidence type="ECO:0000256" key="2">
    <source>
        <dbReference type="ARBA" id="ARBA00006944"/>
    </source>
</evidence>
<dbReference type="InterPro" id="IPR028127">
    <property type="entry name" value="Ripply_fam"/>
</dbReference>
<dbReference type="PANTHER" id="PTHR16770">
    <property type="entry name" value="PROTEIN RIPPLY-LIKE"/>
    <property type="match status" value="1"/>
</dbReference>
<reference evidence="6" key="1">
    <citation type="submission" date="2020-04" db="EMBL/GenBank/DDBJ databases">
        <authorList>
            <person name="Neveu A P."/>
        </authorList>
    </citation>
    <scope>NUCLEOTIDE SEQUENCE</scope>
    <source>
        <tissue evidence="6">Whole embryo</tissue>
    </source>
</reference>
<evidence type="ECO:0000313" key="6">
    <source>
        <dbReference type="EMBL" id="CAB3263258.1"/>
    </source>
</evidence>
<proteinExistence type="evidence at transcript level"/>
<dbReference type="EMBL" id="LR787396">
    <property type="protein sequence ID" value="CAB3263258.1"/>
    <property type="molecule type" value="mRNA"/>
</dbReference>
<keyword evidence="3" id="KW-0217">Developmental protein</keyword>
<sequence>MTSNCFFRFVKRIITCKQKMSIKQTQPATSAPKRQSRKRKTKASEAASTETCNKRMKQDTNVQSFQQHQQYSMYSDPNTSIAPFDVTLTSLATSQPVITSTPKRVTRHQEKLWRPWLPTDHEVARYKKMLNRRHTGAQRQQQRRRAHPNHGYHGYPQSPLPQQQQVYPGNFPSPAFRTAPPATTTGYHVNPTTNHMPEKRTWSPAVQVATGYEFFKQPVKLMWPKSKAHDYMFREGQKLLKQLPFQAAIGLYDDTDSDASEQNEAFMTSHTFAMNKNFVNNLAVVQN</sequence>
<evidence type="ECO:0000256" key="1">
    <source>
        <dbReference type="ARBA" id="ARBA00004123"/>
    </source>
</evidence>
<evidence type="ECO:0000256" key="4">
    <source>
        <dbReference type="ARBA" id="ARBA00023242"/>
    </source>
</evidence>
<protein>
    <submittedName>
        <fullName evidence="6">Uncharacterized protein LOC108949545</fullName>
    </submittedName>
</protein>
<feature type="compositionally biased region" description="Polar residues" evidence="5">
    <location>
        <begin position="21"/>
        <end position="33"/>
    </location>
</feature>
<dbReference type="PANTHER" id="PTHR16770:SF1">
    <property type="entry name" value="PROTEIN RIPPLY-LIKE"/>
    <property type="match status" value="1"/>
</dbReference>
<dbReference type="GO" id="GO:0005634">
    <property type="term" value="C:nucleus"/>
    <property type="evidence" value="ECO:0007669"/>
    <property type="project" value="UniProtKB-SubCell"/>
</dbReference>
<feature type="region of interest" description="Disordered" evidence="5">
    <location>
        <begin position="132"/>
        <end position="177"/>
    </location>
</feature>
<comment type="subcellular location">
    <subcellularLocation>
        <location evidence="1">Nucleus</location>
    </subcellularLocation>
</comment>
<dbReference type="GO" id="GO:0000122">
    <property type="term" value="P:negative regulation of transcription by RNA polymerase II"/>
    <property type="evidence" value="ECO:0007669"/>
    <property type="project" value="TreeGrafter"/>
</dbReference>
<organism evidence="6">
    <name type="scientific">Phallusia mammillata</name>
    <dbReference type="NCBI Taxonomy" id="59560"/>
    <lineage>
        <taxon>Eukaryota</taxon>
        <taxon>Metazoa</taxon>
        <taxon>Chordata</taxon>
        <taxon>Tunicata</taxon>
        <taxon>Ascidiacea</taxon>
        <taxon>Phlebobranchia</taxon>
        <taxon>Ascidiidae</taxon>
        <taxon>Phallusia</taxon>
    </lineage>
</organism>
<feature type="region of interest" description="Disordered" evidence="5">
    <location>
        <begin position="20"/>
        <end position="59"/>
    </location>
</feature>
<accession>A0A6F9DJU6</accession>
<feature type="compositionally biased region" description="Basic residues" evidence="5">
    <location>
        <begin position="132"/>
        <end position="150"/>
    </location>
</feature>
<evidence type="ECO:0000256" key="3">
    <source>
        <dbReference type="ARBA" id="ARBA00022473"/>
    </source>
</evidence>
<evidence type="ECO:0000256" key="5">
    <source>
        <dbReference type="SAM" id="MobiDB-lite"/>
    </source>
</evidence>
<keyword evidence="4" id="KW-0539">Nucleus</keyword>